<dbReference type="Pfam" id="PF00079">
    <property type="entry name" value="Serpin"/>
    <property type="match status" value="1"/>
</dbReference>
<evidence type="ECO:0000313" key="5">
    <source>
        <dbReference type="EMBL" id="GJN25299.1"/>
    </source>
</evidence>
<dbReference type="PANTHER" id="PTHR11461:SF313">
    <property type="entry name" value="SERPIN-Z5-RELATED"/>
    <property type="match status" value="1"/>
</dbReference>
<reference evidence="5" key="2">
    <citation type="submission" date="2021-12" db="EMBL/GenBank/DDBJ databases">
        <title>Resequencing data analysis of finger millet.</title>
        <authorList>
            <person name="Hatakeyama M."/>
            <person name="Aluri S."/>
            <person name="Balachadran M.T."/>
            <person name="Sivarajan S.R."/>
            <person name="Poveda L."/>
            <person name="Shimizu-Inatsugi R."/>
            <person name="Schlapbach R."/>
            <person name="Sreeman S.M."/>
            <person name="Shimizu K.K."/>
        </authorList>
    </citation>
    <scope>NUCLEOTIDE SEQUENCE</scope>
</reference>
<dbReference type="GO" id="GO:0004867">
    <property type="term" value="F:serine-type endopeptidase inhibitor activity"/>
    <property type="evidence" value="ECO:0007669"/>
    <property type="project" value="InterPro"/>
</dbReference>
<proteinExistence type="inferred from homology"/>
<evidence type="ECO:0000256" key="2">
    <source>
        <dbReference type="RuleBase" id="RU000411"/>
    </source>
</evidence>
<feature type="region of interest" description="Disordered" evidence="3">
    <location>
        <begin position="237"/>
        <end position="256"/>
    </location>
</feature>
<reference evidence="5" key="1">
    <citation type="journal article" date="2018" name="DNA Res.">
        <title>Multiple hybrid de novo genome assembly of finger millet, an orphan allotetraploid crop.</title>
        <authorList>
            <person name="Hatakeyama M."/>
            <person name="Aluri S."/>
            <person name="Balachadran M.T."/>
            <person name="Sivarajan S.R."/>
            <person name="Patrignani A."/>
            <person name="Gruter S."/>
            <person name="Poveda L."/>
            <person name="Shimizu-Inatsugi R."/>
            <person name="Baeten J."/>
            <person name="Francoijs K.J."/>
            <person name="Nataraja K.N."/>
            <person name="Reddy Y.A.N."/>
            <person name="Phadnis S."/>
            <person name="Ravikumar R.L."/>
            <person name="Schlapbach R."/>
            <person name="Sreeman S.M."/>
            <person name="Shimizu K.K."/>
        </authorList>
    </citation>
    <scope>NUCLEOTIDE SEQUENCE</scope>
</reference>
<dbReference type="GO" id="GO:0005615">
    <property type="term" value="C:extracellular space"/>
    <property type="evidence" value="ECO:0007669"/>
    <property type="project" value="InterPro"/>
</dbReference>
<comment type="similarity">
    <text evidence="1 2">Belongs to the serpin family.</text>
</comment>
<organism evidence="5 6">
    <name type="scientific">Eleusine coracana subsp. coracana</name>
    <dbReference type="NCBI Taxonomy" id="191504"/>
    <lineage>
        <taxon>Eukaryota</taxon>
        <taxon>Viridiplantae</taxon>
        <taxon>Streptophyta</taxon>
        <taxon>Embryophyta</taxon>
        <taxon>Tracheophyta</taxon>
        <taxon>Spermatophyta</taxon>
        <taxon>Magnoliopsida</taxon>
        <taxon>Liliopsida</taxon>
        <taxon>Poales</taxon>
        <taxon>Poaceae</taxon>
        <taxon>PACMAD clade</taxon>
        <taxon>Chloridoideae</taxon>
        <taxon>Cynodonteae</taxon>
        <taxon>Eleusininae</taxon>
        <taxon>Eleusine</taxon>
    </lineage>
</organism>
<dbReference type="InterPro" id="IPR042178">
    <property type="entry name" value="Serpin_sf_1"/>
</dbReference>
<dbReference type="PANTHER" id="PTHR11461">
    <property type="entry name" value="SERINE PROTEASE INHIBITOR, SERPIN"/>
    <property type="match status" value="1"/>
</dbReference>
<gene>
    <name evidence="5" type="primary">gb13108</name>
    <name evidence="5" type="ORF">PR202_gb13108</name>
</gene>
<dbReference type="InterPro" id="IPR042185">
    <property type="entry name" value="Serpin_sf_2"/>
</dbReference>
<dbReference type="EMBL" id="BQKI01000078">
    <property type="protein sequence ID" value="GJN25299.1"/>
    <property type="molecule type" value="Genomic_DNA"/>
</dbReference>
<sequence>MAAANAARDGQTALALRLVKHLAPPPAAADATGNTVFSPVSVHAALALVAAGARGATQAQLLAFLGAHSAAELADFGRGVADRVLADRSDSGGPRVLFGGGAWIDASRGELADAFHNVATKTYKCEARLVNFTEEPEEAVKMINEWVKKATNGLIETMISTSDIDAETDLVLANAVYFKGKWLEPFHPCNNRTRAFHCLNGSRVKTETMWMREELHVACMDGFKFLKLPYKTGRKAEATGAGRHKRRRGGSTSDMPDVDGKMQYSMFIFLPDKHDGVANMVDMVTAAPAFMYDILAEMKELPVELELPKFKITFNWGKLKGALRQLGLSLPFSREVADLRGMYKEDDSDGKLGQRMFLSKVAHMAVVEVNELGTEAAATTWSMRGGGGPPPGMVKFVADHPFTFFIMEEKSGVIVFAGDVLDPSK</sequence>
<dbReference type="InterPro" id="IPR036186">
    <property type="entry name" value="Serpin_sf"/>
</dbReference>
<keyword evidence="6" id="KW-1185">Reference proteome</keyword>
<dbReference type="Gene3D" id="3.30.497.10">
    <property type="entry name" value="Antithrombin, subunit I, domain 2"/>
    <property type="match status" value="1"/>
</dbReference>
<dbReference type="InterPro" id="IPR000215">
    <property type="entry name" value="Serpin_fam"/>
</dbReference>
<name>A0AAV5EPK1_ELECO</name>
<protein>
    <recommendedName>
        <fullName evidence="4">Serpin domain-containing protein</fullName>
    </recommendedName>
</protein>
<evidence type="ECO:0000256" key="1">
    <source>
        <dbReference type="ARBA" id="ARBA00009500"/>
    </source>
</evidence>
<evidence type="ECO:0000256" key="3">
    <source>
        <dbReference type="SAM" id="MobiDB-lite"/>
    </source>
</evidence>
<dbReference type="SUPFAM" id="SSF56574">
    <property type="entry name" value="Serpins"/>
    <property type="match status" value="1"/>
</dbReference>
<accession>A0AAV5EPK1</accession>
<evidence type="ECO:0000313" key="6">
    <source>
        <dbReference type="Proteomes" id="UP001054889"/>
    </source>
</evidence>
<dbReference type="Proteomes" id="UP001054889">
    <property type="component" value="Unassembled WGS sequence"/>
</dbReference>
<comment type="caution">
    <text evidence="5">The sequence shown here is derived from an EMBL/GenBank/DDBJ whole genome shotgun (WGS) entry which is preliminary data.</text>
</comment>
<dbReference type="InterPro" id="IPR023796">
    <property type="entry name" value="Serpin_dom"/>
</dbReference>
<feature type="domain" description="Serpin" evidence="4">
    <location>
        <begin position="16"/>
        <end position="423"/>
    </location>
</feature>
<dbReference type="Gene3D" id="2.30.39.10">
    <property type="entry name" value="Alpha-1-antitrypsin, domain 1"/>
    <property type="match status" value="1"/>
</dbReference>
<evidence type="ECO:0000259" key="4">
    <source>
        <dbReference type="SMART" id="SM00093"/>
    </source>
</evidence>
<dbReference type="AlphaFoldDB" id="A0AAV5EPK1"/>
<dbReference type="SMART" id="SM00093">
    <property type="entry name" value="SERPIN"/>
    <property type="match status" value="1"/>
</dbReference>